<accession>F4RC03</accession>
<evidence type="ECO:0000313" key="2">
    <source>
        <dbReference type="Proteomes" id="UP000001072"/>
    </source>
</evidence>
<keyword evidence="2" id="KW-1185">Reference proteome</keyword>
<dbReference type="GeneID" id="18922031"/>
<dbReference type="VEuPathDB" id="FungiDB:MELLADRAFT_103643"/>
<protein>
    <submittedName>
        <fullName evidence="1">Uncharacterized protein</fullName>
    </submittedName>
</protein>
<dbReference type="EMBL" id="GL883095">
    <property type="protein sequence ID" value="EGG10191.1"/>
    <property type="molecule type" value="Genomic_DNA"/>
</dbReference>
<dbReference type="RefSeq" id="XP_007406492.1">
    <property type="nucleotide sequence ID" value="XM_007406430.1"/>
</dbReference>
<dbReference type="HOGENOM" id="CLU_027439_0_0_1"/>
<dbReference type="AlphaFoldDB" id="F4RC03"/>
<evidence type="ECO:0000313" key="1">
    <source>
        <dbReference type="EMBL" id="EGG10191.1"/>
    </source>
</evidence>
<organism evidence="2">
    <name type="scientific">Melampsora larici-populina (strain 98AG31 / pathotype 3-4-7)</name>
    <name type="common">Poplar leaf rust fungus</name>
    <dbReference type="NCBI Taxonomy" id="747676"/>
    <lineage>
        <taxon>Eukaryota</taxon>
        <taxon>Fungi</taxon>
        <taxon>Dikarya</taxon>
        <taxon>Basidiomycota</taxon>
        <taxon>Pucciniomycotina</taxon>
        <taxon>Pucciniomycetes</taxon>
        <taxon>Pucciniales</taxon>
        <taxon>Melampsoraceae</taxon>
        <taxon>Melampsora</taxon>
    </lineage>
</organism>
<dbReference type="Proteomes" id="UP000001072">
    <property type="component" value="Unassembled WGS sequence"/>
</dbReference>
<proteinExistence type="predicted"/>
<dbReference type="KEGG" id="mlr:MELLADRAFT_103643"/>
<sequence>MTRVHCLVQRHLRALMCWDSNLSLVPPSLSYLKKEALLDRFPVGTELPLPDSDPVISVTDFEITGFCMNHDHSPEVEKEFKRWGIRWPSFDYETNLDNHICEEYCEVSLKSGANPIYTSIFQPRNYTMMGDVFEVKFVAGELSVNELHFTIPQWWSRKTICFMETIKKRLDFHATSREAFPGASCTPIKFIATSAIHNDSILPTNLSVLGMKPSMIPEPEYMRSIFPAKESEFNCYPLGGVVNNYYDSDNELLSDELLNSDPKLVLPTLAGNQQKLVDLETPFQKEILTLKDGSQKAVTAFSDFCKGILDLIPMRLEDLQKAKDDINNINTKLVALEGKIGGGDSTRMSADIGQDSDSLPAASDIFC</sequence>
<name>F4RC03_MELLP</name>
<reference evidence="2" key="1">
    <citation type="journal article" date="2011" name="Proc. Natl. Acad. Sci. U.S.A.">
        <title>Obligate biotrophy features unraveled by the genomic analysis of rust fungi.</title>
        <authorList>
            <person name="Duplessis S."/>
            <person name="Cuomo C.A."/>
            <person name="Lin Y.-C."/>
            <person name="Aerts A."/>
            <person name="Tisserant E."/>
            <person name="Veneault-Fourrey C."/>
            <person name="Joly D.L."/>
            <person name="Hacquard S."/>
            <person name="Amselem J."/>
            <person name="Cantarel B.L."/>
            <person name="Chiu R."/>
            <person name="Coutinho P.M."/>
            <person name="Feau N."/>
            <person name="Field M."/>
            <person name="Frey P."/>
            <person name="Gelhaye E."/>
            <person name="Goldberg J."/>
            <person name="Grabherr M.G."/>
            <person name="Kodira C.D."/>
            <person name="Kohler A."/>
            <person name="Kuees U."/>
            <person name="Lindquist E.A."/>
            <person name="Lucas S.M."/>
            <person name="Mago R."/>
            <person name="Mauceli E."/>
            <person name="Morin E."/>
            <person name="Murat C."/>
            <person name="Pangilinan J.L."/>
            <person name="Park R."/>
            <person name="Pearson M."/>
            <person name="Quesneville H."/>
            <person name="Rouhier N."/>
            <person name="Sakthikumar S."/>
            <person name="Salamov A.A."/>
            <person name="Schmutz J."/>
            <person name="Selles B."/>
            <person name="Shapiro H."/>
            <person name="Tanguay P."/>
            <person name="Tuskan G.A."/>
            <person name="Henrissat B."/>
            <person name="Van de Peer Y."/>
            <person name="Rouze P."/>
            <person name="Ellis J.G."/>
            <person name="Dodds P.N."/>
            <person name="Schein J.E."/>
            <person name="Zhong S."/>
            <person name="Hamelin R.C."/>
            <person name="Grigoriev I.V."/>
            <person name="Szabo L.J."/>
            <person name="Martin F."/>
        </authorList>
    </citation>
    <scope>NUCLEOTIDE SEQUENCE [LARGE SCALE GENOMIC DNA]</scope>
    <source>
        <strain evidence="2">98AG31 / pathotype 3-4-7</strain>
    </source>
</reference>
<gene>
    <name evidence="1" type="ORF">MELLADRAFT_103643</name>
</gene>
<dbReference type="InParanoid" id="F4RC03"/>